<evidence type="ECO:0000313" key="4">
    <source>
        <dbReference type="Proteomes" id="UP000253383"/>
    </source>
</evidence>
<keyword evidence="4" id="KW-1185">Reference proteome</keyword>
<feature type="domain" description="Barstar (barnase inhibitor)" evidence="2">
    <location>
        <begin position="20"/>
        <end position="114"/>
    </location>
</feature>
<sequence>MANFRVVQSDSDLKPYAAFRVARIDGQKAQTFKAFYEQMARELKFPDYFEFNLESLDELLNDLDWLDDDKIALYITHSDAFLSQEKNEARKVELLNVLDVAAEDWKWVDEEEEGVTPRELVILFQPGDAFTALLDKEDFAYDRAV</sequence>
<evidence type="ECO:0000256" key="1">
    <source>
        <dbReference type="ARBA" id="ARBA00006845"/>
    </source>
</evidence>
<dbReference type="Proteomes" id="UP000253383">
    <property type="component" value="Unassembled WGS sequence"/>
</dbReference>
<dbReference type="Gene3D" id="3.30.370.10">
    <property type="entry name" value="Barstar-like"/>
    <property type="match status" value="1"/>
</dbReference>
<dbReference type="EMBL" id="QOWE01000015">
    <property type="protein sequence ID" value="RCR68133.1"/>
    <property type="molecule type" value="Genomic_DNA"/>
</dbReference>
<dbReference type="Pfam" id="PF01337">
    <property type="entry name" value="Barstar"/>
    <property type="match status" value="1"/>
</dbReference>
<dbReference type="RefSeq" id="WP_114407597.1">
    <property type="nucleotide sequence ID" value="NZ_QOWE01000015.1"/>
</dbReference>
<organism evidence="3 4">
    <name type="scientific">Larkinella punicea</name>
    <dbReference type="NCBI Taxonomy" id="2315727"/>
    <lineage>
        <taxon>Bacteria</taxon>
        <taxon>Pseudomonadati</taxon>
        <taxon>Bacteroidota</taxon>
        <taxon>Cytophagia</taxon>
        <taxon>Cytophagales</taxon>
        <taxon>Spirosomataceae</taxon>
        <taxon>Larkinella</taxon>
    </lineage>
</organism>
<dbReference type="InterPro" id="IPR000468">
    <property type="entry name" value="Barstar"/>
</dbReference>
<gene>
    <name evidence="3" type="ORF">DUE52_18915</name>
</gene>
<dbReference type="SUPFAM" id="SSF52038">
    <property type="entry name" value="Barstar-related"/>
    <property type="match status" value="1"/>
</dbReference>
<accession>A0A368JNH3</accession>
<comment type="caution">
    <text evidence="3">The sequence shown here is derived from an EMBL/GenBank/DDBJ whole genome shotgun (WGS) entry which is preliminary data.</text>
</comment>
<evidence type="ECO:0000259" key="2">
    <source>
        <dbReference type="Pfam" id="PF01337"/>
    </source>
</evidence>
<proteinExistence type="inferred from homology"/>
<dbReference type="AlphaFoldDB" id="A0A368JNH3"/>
<comment type="similarity">
    <text evidence="1">Belongs to the barstar family.</text>
</comment>
<name>A0A368JNH3_9BACT</name>
<reference evidence="3 4" key="1">
    <citation type="submission" date="2018-07" db="EMBL/GenBank/DDBJ databases">
        <title>Genome analysis of Larkinella rosea.</title>
        <authorList>
            <person name="Zhou Z."/>
            <person name="Wang G."/>
        </authorList>
    </citation>
    <scope>NUCLEOTIDE SEQUENCE [LARGE SCALE GENOMIC DNA]</scope>
    <source>
        <strain evidence="4">zzj9</strain>
    </source>
</reference>
<protein>
    <submittedName>
        <fullName evidence="3">Barnase inhibitor</fullName>
    </submittedName>
</protein>
<dbReference type="OrthoDB" id="7575400at2"/>
<evidence type="ECO:0000313" key="3">
    <source>
        <dbReference type="EMBL" id="RCR68133.1"/>
    </source>
</evidence>
<dbReference type="InterPro" id="IPR035905">
    <property type="entry name" value="Barstar-like_sf"/>
</dbReference>